<evidence type="ECO:0000313" key="3">
    <source>
        <dbReference type="Proteomes" id="UP001501710"/>
    </source>
</evidence>
<dbReference type="Gene3D" id="1.20.1290.10">
    <property type="entry name" value="AhpD-like"/>
    <property type="match status" value="1"/>
</dbReference>
<protein>
    <submittedName>
        <fullName evidence="2">Carboxymuconolactone decarboxylase family protein</fullName>
    </submittedName>
</protein>
<organism evidence="2 3">
    <name type="scientific">Actinomadura meridiana</name>
    <dbReference type="NCBI Taxonomy" id="559626"/>
    <lineage>
        <taxon>Bacteria</taxon>
        <taxon>Bacillati</taxon>
        <taxon>Actinomycetota</taxon>
        <taxon>Actinomycetes</taxon>
        <taxon>Streptosporangiales</taxon>
        <taxon>Thermomonosporaceae</taxon>
        <taxon>Actinomadura</taxon>
    </lineage>
</organism>
<dbReference type="SUPFAM" id="SSF69118">
    <property type="entry name" value="AhpD-like"/>
    <property type="match status" value="1"/>
</dbReference>
<dbReference type="InterPro" id="IPR003779">
    <property type="entry name" value="CMD-like"/>
</dbReference>
<reference evidence="3" key="1">
    <citation type="journal article" date="2019" name="Int. J. Syst. Evol. Microbiol.">
        <title>The Global Catalogue of Microorganisms (GCM) 10K type strain sequencing project: providing services to taxonomists for standard genome sequencing and annotation.</title>
        <authorList>
            <consortium name="The Broad Institute Genomics Platform"/>
            <consortium name="The Broad Institute Genome Sequencing Center for Infectious Disease"/>
            <person name="Wu L."/>
            <person name="Ma J."/>
        </authorList>
    </citation>
    <scope>NUCLEOTIDE SEQUENCE [LARGE SCALE GENOMIC DNA]</scope>
    <source>
        <strain evidence="3">JCM 17440</strain>
    </source>
</reference>
<dbReference type="RefSeq" id="WP_344899771.1">
    <property type="nucleotide sequence ID" value="NZ_BAABAS010000015.1"/>
</dbReference>
<proteinExistence type="predicted"/>
<gene>
    <name evidence="2" type="ORF">GCM10022254_45290</name>
</gene>
<dbReference type="PANTHER" id="PTHR34846:SF11">
    <property type="entry name" value="4-CARBOXYMUCONOLACTONE DECARBOXYLASE FAMILY PROTEIN (AFU_ORTHOLOGUE AFUA_6G11590)"/>
    <property type="match status" value="1"/>
</dbReference>
<dbReference type="Proteomes" id="UP001501710">
    <property type="component" value="Unassembled WGS sequence"/>
</dbReference>
<name>A0ABP8C9X7_9ACTN</name>
<keyword evidence="3" id="KW-1185">Reference proteome</keyword>
<sequence length="200" mass="21447">MTPTTDDAGWPRLALPPRERMTAWQSAIYDSSVAKFGGAYGPRLPLVLAPELYRAWAEMSERLSDADLPARLRELAILVTARFWDADFIWFAHAGPAADAGLDPGTIDRIRAGGPVVGAADEQAIEGFVTELLHRHRVGEAVHARAVETLGARGLVELTALVGHYTSVALMLAAHAAPMPVGVDRPLSVPPAVPTEEEQS</sequence>
<dbReference type="Pfam" id="PF02627">
    <property type="entry name" value="CMD"/>
    <property type="match status" value="1"/>
</dbReference>
<dbReference type="PANTHER" id="PTHR34846">
    <property type="entry name" value="4-CARBOXYMUCONOLACTONE DECARBOXYLASE FAMILY PROTEIN (AFU_ORTHOLOGUE AFUA_6G11590)"/>
    <property type="match status" value="1"/>
</dbReference>
<dbReference type="InterPro" id="IPR029032">
    <property type="entry name" value="AhpD-like"/>
</dbReference>
<accession>A0ABP8C9X7</accession>
<dbReference type="EMBL" id="BAABAS010000015">
    <property type="protein sequence ID" value="GAA4236215.1"/>
    <property type="molecule type" value="Genomic_DNA"/>
</dbReference>
<comment type="caution">
    <text evidence="2">The sequence shown here is derived from an EMBL/GenBank/DDBJ whole genome shotgun (WGS) entry which is preliminary data.</text>
</comment>
<evidence type="ECO:0000313" key="2">
    <source>
        <dbReference type="EMBL" id="GAA4236215.1"/>
    </source>
</evidence>
<evidence type="ECO:0000259" key="1">
    <source>
        <dbReference type="Pfam" id="PF02627"/>
    </source>
</evidence>
<feature type="domain" description="Carboxymuconolactone decarboxylase-like" evidence="1">
    <location>
        <begin position="50"/>
        <end position="112"/>
    </location>
</feature>